<proteinExistence type="inferred from homology"/>
<evidence type="ECO:0000259" key="14">
    <source>
        <dbReference type="Pfam" id="PF01490"/>
    </source>
</evidence>
<feature type="transmembrane region" description="Helical" evidence="13">
    <location>
        <begin position="130"/>
        <end position="151"/>
    </location>
</feature>
<sequence>MAWVSAVAAVMAFTYSFIGLGLGIATTIENGRIMGSITGVTTSNIADKMWLVFQALGDIAYSYPYSIVFLEIQDTLKSSPPENQSMKKASMIAIFITTFFYLCCGCFGYAAFGDSTPGNLLTRFGFYEPFWLVDIANVCIIVHLVGGYQIFSQPLYTTADRWKSRKFPNNGLVKNFYIVKLPFLPKIHINLFRFCFRTIFVVSTTGLAILFPYSKFLEF</sequence>
<feature type="transmembrane region" description="Helical" evidence="13">
    <location>
        <begin position="89"/>
        <end position="110"/>
    </location>
</feature>
<evidence type="ECO:0000256" key="7">
    <source>
        <dbReference type="ARBA" id="ARBA00022847"/>
    </source>
</evidence>
<comment type="similarity">
    <text evidence="3">Belongs to the amino acid/polyamine transporter 2 family. Amino acid/auxin permease (AAAP) (TC 2.A.18.1) subfamily.</text>
</comment>
<evidence type="ECO:0000256" key="3">
    <source>
        <dbReference type="ARBA" id="ARBA00005590"/>
    </source>
</evidence>
<keyword evidence="4" id="KW-0813">Transport</keyword>
<dbReference type="Pfam" id="PF01490">
    <property type="entry name" value="Aa_trans"/>
    <property type="match status" value="1"/>
</dbReference>
<dbReference type="InterPro" id="IPR013057">
    <property type="entry name" value="AA_transpt_TM"/>
</dbReference>
<evidence type="ECO:0000256" key="11">
    <source>
        <dbReference type="ARBA" id="ARBA00023294"/>
    </source>
</evidence>
<evidence type="ECO:0000313" key="15">
    <source>
        <dbReference type="EMBL" id="MED6151670.1"/>
    </source>
</evidence>
<dbReference type="PANTHER" id="PTHR48017">
    <property type="entry name" value="OS05G0424000 PROTEIN-RELATED"/>
    <property type="match status" value="1"/>
</dbReference>
<keyword evidence="5" id="KW-1003">Cell membrane</keyword>
<feature type="transmembrane region" description="Helical" evidence="13">
    <location>
        <begin position="6"/>
        <end position="28"/>
    </location>
</feature>
<dbReference type="EMBL" id="JASCZI010091999">
    <property type="protein sequence ID" value="MED6151670.1"/>
    <property type="molecule type" value="Genomic_DNA"/>
</dbReference>
<keyword evidence="8" id="KW-0029">Amino-acid transport</keyword>
<evidence type="ECO:0000256" key="12">
    <source>
        <dbReference type="ARBA" id="ARBA00045588"/>
    </source>
</evidence>
<keyword evidence="9 13" id="KW-1133">Transmembrane helix</keyword>
<name>A0ABU6TTY9_9FABA</name>
<keyword evidence="11" id="KW-0927">Auxin signaling pathway</keyword>
<feature type="transmembrane region" description="Helical" evidence="13">
    <location>
        <begin position="194"/>
        <end position="213"/>
    </location>
</feature>
<feature type="domain" description="Amino acid transporter transmembrane" evidence="14">
    <location>
        <begin position="2"/>
        <end position="213"/>
    </location>
</feature>
<keyword evidence="7" id="KW-0769">Symport</keyword>
<evidence type="ECO:0000313" key="16">
    <source>
        <dbReference type="Proteomes" id="UP001341840"/>
    </source>
</evidence>
<evidence type="ECO:0000256" key="13">
    <source>
        <dbReference type="SAM" id="Phobius"/>
    </source>
</evidence>
<organism evidence="15 16">
    <name type="scientific">Stylosanthes scabra</name>
    <dbReference type="NCBI Taxonomy" id="79078"/>
    <lineage>
        <taxon>Eukaryota</taxon>
        <taxon>Viridiplantae</taxon>
        <taxon>Streptophyta</taxon>
        <taxon>Embryophyta</taxon>
        <taxon>Tracheophyta</taxon>
        <taxon>Spermatophyta</taxon>
        <taxon>Magnoliopsida</taxon>
        <taxon>eudicotyledons</taxon>
        <taxon>Gunneridae</taxon>
        <taxon>Pentapetalae</taxon>
        <taxon>rosids</taxon>
        <taxon>fabids</taxon>
        <taxon>Fabales</taxon>
        <taxon>Fabaceae</taxon>
        <taxon>Papilionoideae</taxon>
        <taxon>50 kb inversion clade</taxon>
        <taxon>dalbergioids sensu lato</taxon>
        <taxon>Dalbergieae</taxon>
        <taxon>Pterocarpus clade</taxon>
        <taxon>Stylosanthes</taxon>
    </lineage>
</organism>
<evidence type="ECO:0000256" key="10">
    <source>
        <dbReference type="ARBA" id="ARBA00023136"/>
    </source>
</evidence>
<comment type="function">
    <text evidence="12">Carrier protein involved in proton-driven auxin influx. Mediates the formation of auxin gradient from developing leaves (site of auxin biosynthesis) to tips by contributing to the loading of auxin in vascular tissues and facilitating acropetal (base to tip) auxin transport within inner tissues of the root apex, and basipetal (tip to base) auxin transport within outer tissues of the root apex. May be involved in lateral roots and nodules formation.</text>
</comment>
<evidence type="ECO:0000256" key="8">
    <source>
        <dbReference type="ARBA" id="ARBA00022970"/>
    </source>
</evidence>
<evidence type="ECO:0000256" key="4">
    <source>
        <dbReference type="ARBA" id="ARBA00022448"/>
    </source>
</evidence>
<evidence type="ECO:0000256" key="5">
    <source>
        <dbReference type="ARBA" id="ARBA00022475"/>
    </source>
</evidence>
<reference evidence="15 16" key="1">
    <citation type="journal article" date="2023" name="Plants (Basel)">
        <title>Bridging the Gap: Combining Genomics and Transcriptomics Approaches to Understand Stylosanthes scabra, an Orphan Legume from the Brazilian Caatinga.</title>
        <authorList>
            <person name="Ferreira-Neto J.R.C."/>
            <person name="da Silva M.D."/>
            <person name="Binneck E."/>
            <person name="de Melo N.F."/>
            <person name="da Silva R.H."/>
            <person name="de Melo A.L.T.M."/>
            <person name="Pandolfi V."/>
            <person name="Bustamante F.O."/>
            <person name="Brasileiro-Vidal A.C."/>
            <person name="Benko-Iseppon A.M."/>
        </authorList>
    </citation>
    <scope>NUCLEOTIDE SEQUENCE [LARGE SCALE GENOMIC DNA]</scope>
    <source>
        <tissue evidence="15">Leaves</tissue>
    </source>
</reference>
<keyword evidence="16" id="KW-1185">Reference proteome</keyword>
<accession>A0ABU6TTY9</accession>
<keyword evidence="6 13" id="KW-0812">Transmembrane</keyword>
<comment type="subcellular location">
    <subcellularLocation>
        <location evidence="2">Cell membrane</location>
    </subcellularLocation>
    <subcellularLocation>
        <location evidence="1">Endomembrane system</location>
        <topology evidence="1">Multi-pass membrane protein</topology>
    </subcellularLocation>
</comment>
<dbReference type="Proteomes" id="UP001341840">
    <property type="component" value="Unassembled WGS sequence"/>
</dbReference>
<comment type="caution">
    <text evidence="15">The sequence shown here is derived from an EMBL/GenBank/DDBJ whole genome shotgun (WGS) entry which is preliminary data.</text>
</comment>
<keyword evidence="10 13" id="KW-0472">Membrane</keyword>
<evidence type="ECO:0000256" key="2">
    <source>
        <dbReference type="ARBA" id="ARBA00004236"/>
    </source>
</evidence>
<evidence type="ECO:0000256" key="9">
    <source>
        <dbReference type="ARBA" id="ARBA00022989"/>
    </source>
</evidence>
<protein>
    <submittedName>
        <fullName evidence="15">Amino acid permease 7</fullName>
    </submittedName>
</protein>
<evidence type="ECO:0000256" key="1">
    <source>
        <dbReference type="ARBA" id="ARBA00004127"/>
    </source>
</evidence>
<gene>
    <name evidence="15" type="primary">AAP7_6</name>
    <name evidence="15" type="ORF">PIB30_084618</name>
</gene>
<evidence type="ECO:0000256" key="6">
    <source>
        <dbReference type="ARBA" id="ARBA00022692"/>
    </source>
</evidence>